<evidence type="ECO:0000313" key="2">
    <source>
        <dbReference type="Proteomes" id="UP000256913"/>
    </source>
</evidence>
<evidence type="ECO:0000313" key="1">
    <source>
        <dbReference type="EMBL" id="REF96994.1"/>
    </source>
</evidence>
<dbReference type="EMBL" id="QUMQ01000001">
    <property type="protein sequence ID" value="REF96994.1"/>
    <property type="molecule type" value="Genomic_DNA"/>
</dbReference>
<accession>A0A3D9ZKA8</accession>
<gene>
    <name evidence="1" type="ORF">DFJ67_2989</name>
</gene>
<sequence>MNFAGLRTAVLRGAVPEVHGIVANVLTRIVSCELDVRAVRHPLGFACLPIHRLGAEGICVHVWPPDRAPARLTTSPFHCHSWQLLSQVLYGTVGNQRVHVFEGGSTYRMFTVHSKGEVDELIATDRFVDARAVPAEYWEAGQHYDLPAGEFHASALLPGVAAATVVLGLHDVDRPDLTLGGIDTPSHRVEREFYSDSDCWAIAADVLRGMSGAVTDRSGELVSADAE</sequence>
<dbReference type="AlphaFoldDB" id="A0A3D9ZKA8"/>
<organism evidence="1 2">
    <name type="scientific">Asanoa ferruginea</name>
    <dbReference type="NCBI Taxonomy" id="53367"/>
    <lineage>
        <taxon>Bacteria</taxon>
        <taxon>Bacillati</taxon>
        <taxon>Actinomycetota</taxon>
        <taxon>Actinomycetes</taxon>
        <taxon>Micromonosporales</taxon>
        <taxon>Micromonosporaceae</taxon>
        <taxon>Asanoa</taxon>
    </lineage>
</organism>
<dbReference type="OrthoDB" id="4557078at2"/>
<dbReference type="RefSeq" id="WP_147315506.1">
    <property type="nucleotide sequence ID" value="NZ_BONB01000031.1"/>
</dbReference>
<comment type="caution">
    <text evidence="1">The sequence shown here is derived from an EMBL/GenBank/DDBJ whole genome shotgun (WGS) entry which is preliminary data.</text>
</comment>
<proteinExistence type="predicted"/>
<protein>
    <submittedName>
        <fullName evidence="1">Uncharacterized protein</fullName>
    </submittedName>
</protein>
<reference evidence="1 2" key="1">
    <citation type="submission" date="2018-08" db="EMBL/GenBank/DDBJ databases">
        <title>Sequencing the genomes of 1000 actinobacteria strains.</title>
        <authorList>
            <person name="Klenk H.-P."/>
        </authorList>
    </citation>
    <scope>NUCLEOTIDE SEQUENCE [LARGE SCALE GENOMIC DNA]</scope>
    <source>
        <strain evidence="1 2">DSM 44099</strain>
    </source>
</reference>
<dbReference type="Proteomes" id="UP000256913">
    <property type="component" value="Unassembled WGS sequence"/>
</dbReference>
<keyword evidence="2" id="KW-1185">Reference proteome</keyword>
<name>A0A3D9ZKA8_9ACTN</name>